<name>A0A0P1BR27_9BASI</name>
<proteinExistence type="predicted"/>
<protein>
    <submittedName>
        <fullName evidence="1">Uncharacterized protein</fullName>
    </submittedName>
</protein>
<sequence>MNFGVGVRLDGKKRDSARTIRKTTMMLQGSFFFFKMGRQARSAIDKKQARRLLGADVQTTQGAHTLRSELSNQSNRQ</sequence>
<dbReference type="EMBL" id="CCYA01000275">
    <property type="protein sequence ID" value="CEH18524.1"/>
    <property type="molecule type" value="Genomic_DNA"/>
</dbReference>
<reference evidence="1 2" key="1">
    <citation type="submission" date="2014-09" db="EMBL/GenBank/DDBJ databases">
        <authorList>
            <person name="Magalhaes I.L.F."/>
            <person name="Oliveira U."/>
            <person name="Santos F.R."/>
            <person name="Vidigal T.H.D.A."/>
            <person name="Brescovit A.D."/>
            <person name="Santos A.J."/>
        </authorList>
    </citation>
    <scope>NUCLEOTIDE SEQUENCE [LARGE SCALE GENOMIC DNA]</scope>
</reference>
<keyword evidence="2" id="KW-1185">Reference proteome</keyword>
<accession>A0A0P1BR27</accession>
<dbReference type="Proteomes" id="UP000054845">
    <property type="component" value="Unassembled WGS sequence"/>
</dbReference>
<organism evidence="1 2">
    <name type="scientific">Ceraceosorus bombacis</name>
    <dbReference type="NCBI Taxonomy" id="401625"/>
    <lineage>
        <taxon>Eukaryota</taxon>
        <taxon>Fungi</taxon>
        <taxon>Dikarya</taxon>
        <taxon>Basidiomycota</taxon>
        <taxon>Ustilaginomycotina</taxon>
        <taxon>Exobasidiomycetes</taxon>
        <taxon>Ceraceosorales</taxon>
        <taxon>Ceraceosoraceae</taxon>
        <taxon>Ceraceosorus</taxon>
    </lineage>
</organism>
<dbReference type="AlphaFoldDB" id="A0A0P1BR27"/>
<evidence type="ECO:0000313" key="1">
    <source>
        <dbReference type="EMBL" id="CEH18524.1"/>
    </source>
</evidence>
<evidence type="ECO:0000313" key="2">
    <source>
        <dbReference type="Proteomes" id="UP000054845"/>
    </source>
</evidence>